<dbReference type="OrthoDB" id="3296at2157"/>
<dbReference type="SUPFAM" id="SSF53300">
    <property type="entry name" value="vWA-like"/>
    <property type="match status" value="1"/>
</dbReference>
<organism evidence="4 5">
    <name type="scientific">Methanofollis liminatans DSM 4140</name>
    <dbReference type="NCBI Taxonomy" id="28892"/>
    <lineage>
        <taxon>Archaea</taxon>
        <taxon>Methanobacteriati</taxon>
        <taxon>Methanobacteriota</taxon>
        <taxon>Stenosarchaea group</taxon>
        <taxon>Methanomicrobia</taxon>
        <taxon>Methanomicrobiales</taxon>
        <taxon>Methanomicrobiaceae</taxon>
        <taxon>Methanofollis</taxon>
    </lineage>
</organism>
<comment type="similarity">
    <text evidence="1">Belongs to the intimin/invasin family.</text>
</comment>
<dbReference type="InterPro" id="IPR008964">
    <property type="entry name" value="Invasin/intimin_cell_adhesion"/>
</dbReference>
<sequence length="994" mass="105186">MATLRPGLFLLCLLLICTGAAAGEPYDLTVTTGTDWLIANGADGTTVTATVTNGGAPVGGVSVTFSCDPAMGSLSRALAVTDGSGVARSTFTAATTSGAAEITASATYGGDGGPVTISASCVQQIDHDTPYRLASRTYTSEVSVGSVTTIVLAMQDRYGNPIDSRRTAETVRFTVGSPGGAAGIWDGAAYVDDCVLPVDEEGNVIAVLKTSPLVGENIVYVDLPAPVADTYFTVYGIGDGIPASISCTISPTGTPNPWVPADGVSKFSILYTLKDAAGNPAGNRSIHVVTSLLEEEPMILTTNSDGQIMVTYGPKDTIGTVTITATSDDDPAVTCSQTVQFTNSAPVEMLLSANPQTMPSLDANPECVSEIRAKVMDERGNPVSGETVAFSIDAIDIEGNVCTAPALLENTATTDGDGYAVVRFVPGAFPLPGSDDYNQTATATCAVVATWGEVTRSIPLAWKNYPFLSVTTSVDPETVEVNETVSVNITLRGDGWALQPDPIDVVLVIDRSGSMLYDEPDRMHSVREAAKDFVDQMATRDQLGVVSFGRNGYISRPGANSGISTSEIDNVYVYPVSYSDYATVDASLTSNAASVRSTLDTIVPDHGTPMRHALYTSIQEIIDHGRDSAVQAVILLSDGDYNWYGDPLARGWGYTTKSPTDFGNLASSYYKYTDLSSDDQDMAAYAARHNITIYSIGFSDSISSGGRSTLRQLAETTGGIYYDASAANIDSIYTEIAGELKTEAGVDTTVGLQFDNVLVNGLAVFNDPADPVLEYVHIPGESTVIGSWIDNETGRHEILPLDTYDNTSEWAAGQSLAFNVGTVRLNQTWTTRFTLKVLKEGNINIFGPGSLITFNGGASSLTLPDTFVTAVPDLNNTGLNSSVLSVENLAREGSGEVTDFLPLVWNLNYTGEETVTQRLYYSTDDKHTWTRFATLTAVAPGNVTLTASLDVRVLPAGYYWIRVRATAPDAPDAMDELDSAILVGSAETPKIKLE</sequence>
<evidence type="ECO:0000259" key="3">
    <source>
        <dbReference type="PROSITE" id="PS51127"/>
    </source>
</evidence>
<gene>
    <name evidence="4" type="ORF">Metli_0436</name>
</gene>
<evidence type="ECO:0000259" key="2">
    <source>
        <dbReference type="PROSITE" id="PS50234"/>
    </source>
</evidence>
<evidence type="ECO:0000256" key="1">
    <source>
        <dbReference type="ARBA" id="ARBA00010116"/>
    </source>
</evidence>
<dbReference type="PROSITE" id="PS50234">
    <property type="entry name" value="VWFA"/>
    <property type="match status" value="1"/>
</dbReference>
<proteinExistence type="inferred from homology"/>
<dbReference type="SUPFAM" id="SSF49373">
    <property type="entry name" value="Invasin/intimin cell-adhesion fragments"/>
    <property type="match status" value="3"/>
</dbReference>
<dbReference type="InterPro" id="IPR036465">
    <property type="entry name" value="vWFA_dom_sf"/>
</dbReference>
<dbReference type="PATRIC" id="fig|28892.9.peg.467"/>
<dbReference type="Pfam" id="PF00092">
    <property type="entry name" value="VWA"/>
    <property type="match status" value="1"/>
</dbReference>
<feature type="domain" description="Big-1" evidence="3">
    <location>
        <begin position="27"/>
        <end position="118"/>
    </location>
</feature>
<evidence type="ECO:0000313" key="5">
    <source>
        <dbReference type="Proteomes" id="UP000005095"/>
    </source>
</evidence>
<dbReference type="EMBL" id="CM001555">
    <property type="protein sequence ID" value="EJG06404.1"/>
    <property type="molecule type" value="Genomic_DNA"/>
</dbReference>
<protein>
    <submittedName>
        <fullName evidence="4">Ig domain protein group 1 domain protein</fullName>
    </submittedName>
</protein>
<dbReference type="PANTHER" id="PTHR10579">
    <property type="entry name" value="CALCIUM-ACTIVATED CHLORIDE CHANNEL REGULATOR"/>
    <property type="match status" value="1"/>
</dbReference>
<dbReference type="Pfam" id="PF13519">
    <property type="entry name" value="VWA_2"/>
    <property type="match status" value="1"/>
</dbReference>
<dbReference type="PROSITE" id="PS51127">
    <property type="entry name" value="BIG1"/>
    <property type="match status" value="1"/>
</dbReference>
<dbReference type="Proteomes" id="UP000005095">
    <property type="component" value="Chromosome"/>
</dbReference>
<dbReference type="Gene3D" id="3.40.50.410">
    <property type="entry name" value="von Willebrand factor, type A domain"/>
    <property type="match status" value="1"/>
</dbReference>
<dbReference type="AlphaFoldDB" id="J0S7A3"/>
<dbReference type="RefSeq" id="WP_004037665.1">
    <property type="nucleotide sequence ID" value="NZ_CM001555.1"/>
</dbReference>
<name>J0S7A3_9EURY</name>
<dbReference type="Pfam" id="PF02369">
    <property type="entry name" value="Big_1"/>
    <property type="match status" value="1"/>
</dbReference>
<dbReference type="SMART" id="SM00634">
    <property type="entry name" value="BID_1"/>
    <property type="match status" value="1"/>
</dbReference>
<accession>J0S7A3</accession>
<dbReference type="Gene3D" id="2.60.40.10">
    <property type="entry name" value="Immunoglobulins"/>
    <property type="match status" value="3"/>
</dbReference>
<feature type="domain" description="VWFA" evidence="2">
    <location>
        <begin position="504"/>
        <end position="736"/>
    </location>
</feature>
<keyword evidence="5" id="KW-1185">Reference proteome</keyword>
<reference evidence="4 5" key="1">
    <citation type="submission" date="2011-08" db="EMBL/GenBank/DDBJ databases">
        <title>The complete genome of Methanofollis liminatans DSM 4140.</title>
        <authorList>
            <consortium name="US DOE Joint Genome Institute (JGI-PGF)"/>
            <person name="Lucas S."/>
            <person name="Han J."/>
            <person name="Lapidus A."/>
            <person name="Bruce D."/>
            <person name="Goodwin L."/>
            <person name="Pitluck S."/>
            <person name="Peters L."/>
            <person name="Kyrpides N."/>
            <person name="Mavromatis K."/>
            <person name="Ivanova N."/>
            <person name="Mikhailova N."/>
            <person name="Lu M."/>
            <person name="Detter J.C."/>
            <person name="Tapia R."/>
            <person name="Han C."/>
            <person name="Land M."/>
            <person name="Hauser L."/>
            <person name="Markowitz V."/>
            <person name="Cheng J.-F."/>
            <person name="Hugenholtz P."/>
            <person name="Woyke T."/>
            <person name="Wu D."/>
            <person name="Spring S."/>
            <person name="Schuler E."/>
            <person name="Brambilla E."/>
            <person name="Klenk H.-P."/>
            <person name="Eisen J.A."/>
        </authorList>
    </citation>
    <scope>NUCLEOTIDE SEQUENCE [LARGE SCALE GENOMIC DNA]</scope>
    <source>
        <strain evidence="4 5">DSM 4140</strain>
    </source>
</reference>
<dbReference type="PANTHER" id="PTHR10579:SF43">
    <property type="entry name" value="ZINC FINGER (C3HC4-TYPE RING FINGER) FAMILY PROTEIN"/>
    <property type="match status" value="1"/>
</dbReference>
<dbReference type="InterPro" id="IPR013783">
    <property type="entry name" value="Ig-like_fold"/>
</dbReference>
<dbReference type="InterPro" id="IPR002035">
    <property type="entry name" value="VWF_A"/>
</dbReference>
<dbReference type="HOGENOM" id="CLU_306458_0_0_2"/>
<evidence type="ECO:0000313" key="4">
    <source>
        <dbReference type="EMBL" id="EJG06404.1"/>
    </source>
</evidence>
<dbReference type="SMART" id="SM00327">
    <property type="entry name" value="VWA"/>
    <property type="match status" value="1"/>
</dbReference>
<dbReference type="CDD" id="cd00198">
    <property type="entry name" value="vWFA"/>
    <property type="match status" value="1"/>
</dbReference>
<dbReference type="InterPro" id="IPR003344">
    <property type="entry name" value="Big_1_dom"/>
</dbReference>
<dbReference type="InterPro" id="IPR051266">
    <property type="entry name" value="CLCR"/>
</dbReference>
<dbReference type="STRING" id="28892.Metli_0436"/>